<sequence length="79" mass="9343">MCLSDEDLLTYLRPQFVLHTRRIIRRVQTSSSAWESRHIDLVVLTFAPNLERPEKIKLGITRHECMDYVETPPRGFKCQ</sequence>
<accession>A0ACB7TJ39</accession>
<evidence type="ECO:0000313" key="1">
    <source>
        <dbReference type="EMBL" id="KAH6947060.1"/>
    </source>
</evidence>
<evidence type="ECO:0000313" key="2">
    <source>
        <dbReference type="Proteomes" id="UP000821845"/>
    </source>
</evidence>
<keyword evidence="2" id="KW-1185">Reference proteome</keyword>
<comment type="caution">
    <text evidence="1">The sequence shown here is derived from an EMBL/GenBank/DDBJ whole genome shotgun (WGS) entry which is preliminary data.</text>
</comment>
<protein>
    <submittedName>
        <fullName evidence="1">Uncharacterized protein</fullName>
    </submittedName>
</protein>
<reference evidence="1" key="1">
    <citation type="submission" date="2020-05" db="EMBL/GenBank/DDBJ databases">
        <title>Large-scale comparative analyses of tick genomes elucidate their genetic diversity and vector capacities.</title>
        <authorList>
            <person name="Jia N."/>
            <person name="Wang J."/>
            <person name="Shi W."/>
            <person name="Du L."/>
            <person name="Sun Y."/>
            <person name="Zhan W."/>
            <person name="Jiang J."/>
            <person name="Wang Q."/>
            <person name="Zhang B."/>
            <person name="Ji P."/>
            <person name="Sakyi L.B."/>
            <person name="Cui X."/>
            <person name="Yuan T."/>
            <person name="Jiang B."/>
            <person name="Yang W."/>
            <person name="Lam T.T.-Y."/>
            <person name="Chang Q."/>
            <person name="Ding S."/>
            <person name="Wang X."/>
            <person name="Zhu J."/>
            <person name="Ruan X."/>
            <person name="Zhao L."/>
            <person name="Wei J."/>
            <person name="Que T."/>
            <person name="Du C."/>
            <person name="Cheng J."/>
            <person name="Dai P."/>
            <person name="Han X."/>
            <person name="Huang E."/>
            <person name="Gao Y."/>
            <person name="Liu J."/>
            <person name="Shao H."/>
            <person name="Ye R."/>
            <person name="Li L."/>
            <person name="Wei W."/>
            <person name="Wang X."/>
            <person name="Wang C."/>
            <person name="Yang T."/>
            <person name="Huo Q."/>
            <person name="Li W."/>
            <person name="Guo W."/>
            <person name="Chen H."/>
            <person name="Zhou L."/>
            <person name="Ni X."/>
            <person name="Tian J."/>
            <person name="Zhou Y."/>
            <person name="Sheng Y."/>
            <person name="Liu T."/>
            <person name="Pan Y."/>
            <person name="Xia L."/>
            <person name="Li J."/>
            <person name="Zhao F."/>
            <person name="Cao W."/>
        </authorList>
    </citation>
    <scope>NUCLEOTIDE SEQUENCE</scope>
    <source>
        <strain evidence="1">Hyas-2018</strain>
    </source>
</reference>
<name>A0ACB7TJ39_HYAAI</name>
<proteinExistence type="predicted"/>
<dbReference type="Proteomes" id="UP000821845">
    <property type="component" value="Chromosome 1"/>
</dbReference>
<organism evidence="1 2">
    <name type="scientific">Hyalomma asiaticum</name>
    <name type="common">Tick</name>
    <dbReference type="NCBI Taxonomy" id="266040"/>
    <lineage>
        <taxon>Eukaryota</taxon>
        <taxon>Metazoa</taxon>
        <taxon>Ecdysozoa</taxon>
        <taxon>Arthropoda</taxon>
        <taxon>Chelicerata</taxon>
        <taxon>Arachnida</taxon>
        <taxon>Acari</taxon>
        <taxon>Parasitiformes</taxon>
        <taxon>Ixodida</taxon>
        <taxon>Ixodoidea</taxon>
        <taxon>Ixodidae</taxon>
        <taxon>Hyalomminae</taxon>
        <taxon>Hyalomma</taxon>
    </lineage>
</organism>
<gene>
    <name evidence="1" type="ORF">HPB50_016970</name>
</gene>
<dbReference type="EMBL" id="CM023481">
    <property type="protein sequence ID" value="KAH6947060.1"/>
    <property type="molecule type" value="Genomic_DNA"/>
</dbReference>